<protein>
    <submittedName>
        <fullName evidence="5">Acyl-CoA synthetase (AMP-forming)/AMP-acid ligase II</fullName>
    </submittedName>
</protein>
<dbReference type="Pfam" id="PF00501">
    <property type="entry name" value="AMP-binding"/>
    <property type="match status" value="1"/>
</dbReference>
<dbReference type="Gene3D" id="3.30.300.30">
    <property type="match status" value="1"/>
</dbReference>
<feature type="domain" description="AMP-dependent synthetase/ligase" evidence="4">
    <location>
        <begin position="28"/>
        <end position="138"/>
    </location>
</feature>
<name>A0A4R6RK62_9HYPH</name>
<reference evidence="5 6" key="1">
    <citation type="submission" date="2019-03" db="EMBL/GenBank/DDBJ databases">
        <title>Genomic Encyclopedia of Type Strains, Phase IV (KMG-IV): sequencing the most valuable type-strain genomes for metagenomic binning, comparative biology and taxonomic classification.</title>
        <authorList>
            <person name="Goeker M."/>
        </authorList>
    </citation>
    <scope>NUCLEOTIDE SEQUENCE [LARGE SCALE GENOMIC DNA]</scope>
    <source>
        <strain evidence="5 6">DSM 102969</strain>
    </source>
</reference>
<keyword evidence="6" id="KW-1185">Reference proteome</keyword>
<evidence type="ECO:0000256" key="2">
    <source>
        <dbReference type="ARBA" id="ARBA00022598"/>
    </source>
</evidence>
<evidence type="ECO:0000256" key="1">
    <source>
        <dbReference type="ARBA" id="ARBA00006432"/>
    </source>
</evidence>
<dbReference type="PANTHER" id="PTHR24096">
    <property type="entry name" value="LONG-CHAIN-FATTY-ACID--COA LIGASE"/>
    <property type="match status" value="1"/>
</dbReference>
<organism evidence="5 6">
    <name type="scientific">Oharaeibacter diazotrophicus</name>
    <dbReference type="NCBI Taxonomy" id="1920512"/>
    <lineage>
        <taxon>Bacteria</taxon>
        <taxon>Pseudomonadati</taxon>
        <taxon>Pseudomonadota</taxon>
        <taxon>Alphaproteobacteria</taxon>
        <taxon>Hyphomicrobiales</taxon>
        <taxon>Pleomorphomonadaceae</taxon>
        <taxon>Oharaeibacter</taxon>
    </lineage>
</organism>
<keyword evidence="2 5" id="KW-0436">Ligase</keyword>
<feature type="region of interest" description="Disordered" evidence="3">
    <location>
        <begin position="377"/>
        <end position="403"/>
    </location>
</feature>
<sequence length="553" mass="57271">MILTPDETSRRNIETGVWSRVTLDQVFRKRLAADGDDVAFRDCGASHVPGLSASLTFAEAERRIEGLAAFFASLGLKPDTVLGIHLPACADAAIIMLAALRAGMVVCPLPIYWTKKEIETAIAAAAIRGIVTASEIEADPSGELVRDVAADTFAIRFVFSVGRGAPDGLITLDDIWADLDHLGPAPEVTRRGNAADHTALLSIAAAPDDRLVVVPHSHNHLVASALAHLLEGGIAGPETILTTMHPASVATVAGAMLTAFLAGGAVAFHHGVSLEDLGEAVAAAGCDRLLLPAAFAAAADVVTAPEIAFSMVSTGLESVAPPHLARARKAVDLVTVGGTCLLPIARGADGAPGVLPIGPAHLPSRGGAGGPVFYETRVRSRQPRTGERRGERAPSELQLRGPIVPDAPWPEPTSGASGAVLGFTSDGFLRTGLLAEPSEDQTGLSIDGPVHDSVVVAGRALSASRLDALFRRHPDVADAAVFRIAGGEGPDRLGLAVVARSGRQPDYYALLDWLDAEGAGALDRPGSMIAVPEIPRAADGTVLRDTLLWKAVA</sequence>
<accession>A0A4R6RK62</accession>
<gene>
    <name evidence="5" type="ORF">EDD54_0764</name>
</gene>
<dbReference type="GO" id="GO:0016405">
    <property type="term" value="F:CoA-ligase activity"/>
    <property type="evidence" value="ECO:0007669"/>
    <property type="project" value="TreeGrafter"/>
</dbReference>
<evidence type="ECO:0000256" key="3">
    <source>
        <dbReference type="SAM" id="MobiDB-lite"/>
    </source>
</evidence>
<comment type="caution">
    <text evidence="5">The sequence shown here is derived from an EMBL/GenBank/DDBJ whole genome shotgun (WGS) entry which is preliminary data.</text>
</comment>
<dbReference type="OrthoDB" id="7842397at2"/>
<dbReference type="Proteomes" id="UP000294547">
    <property type="component" value="Unassembled WGS sequence"/>
</dbReference>
<dbReference type="EMBL" id="SNXY01000006">
    <property type="protein sequence ID" value="TDP86880.1"/>
    <property type="molecule type" value="Genomic_DNA"/>
</dbReference>
<dbReference type="PANTHER" id="PTHR24096:SF149">
    <property type="entry name" value="AMP-BINDING DOMAIN-CONTAINING PROTEIN-RELATED"/>
    <property type="match status" value="1"/>
</dbReference>
<evidence type="ECO:0000313" key="6">
    <source>
        <dbReference type="Proteomes" id="UP000294547"/>
    </source>
</evidence>
<feature type="compositionally biased region" description="Basic and acidic residues" evidence="3">
    <location>
        <begin position="384"/>
        <end position="394"/>
    </location>
</feature>
<dbReference type="InterPro" id="IPR042099">
    <property type="entry name" value="ANL_N_sf"/>
</dbReference>
<dbReference type="InterPro" id="IPR000873">
    <property type="entry name" value="AMP-dep_synth/lig_dom"/>
</dbReference>
<dbReference type="AlphaFoldDB" id="A0A4R6RK62"/>
<dbReference type="SUPFAM" id="SSF56801">
    <property type="entry name" value="Acetyl-CoA synthetase-like"/>
    <property type="match status" value="1"/>
</dbReference>
<comment type="similarity">
    <text evidence="1">Belongs to the ATP-dependent AMP-binding enzyme family.</text>
</comment>
<dbReference type="Gene3D" id="3.40.50.12780">
    <property type="entry name" value="N-terminal domain of ligase-like"/>
    <property type="match status" value="1"/>
</dbReference>
<evidence type="ECO:0000259" key="4">
    <source>
        <dbReference type="Pfam" id="PF00501"/>
    </source>
</evidence>
<dbReference type="InterPro" id="IPR045851">
    <property type="entry name" value="AMP-bd_C_sf"/>
</dbReference>
<dbReference type="RefSeq" id="WP_126536428.1">
    <property type="nucleotide sequence ID" value="NZ_BSPM01000008.1"/>
</dbReference>
<proteinExistence type="inferred from homology"/>
<evidence type="ECO:0000313" key="5">
    <source>
        <dbReference type="EMBL" id="TDP86880.1"/>
    </source>
</evidence>